<evidence type="ECO:0000313" key="2">
    <source>
        <dbReference type="Proteomes" id="UP000789920"/>
    </source>
</evidence>
<accession>A0ACA9KUC5</accession>
<feature type="non-terminal residue" evidence="1">
    <location>
        <position position="1"/>
    </location>
</feature>
<name>A0ACA9KUC5_9GLOM</name>
<gene>
    <name evidence="1" type="ORF">RPERSI_LOCUS1406</name>
</gene>
<organism evidence="1 2">
    <name type="scientific">Racocetra persica</name>
    <dbReference type="NCBI Taxonomy" id="160502"/>
    <lineage>
        <taxon>Eukaryota</taxon>
        <taxon>Fungi</taxon>
        <taxon>Fungi incertae sedis</taxon>
        <taxon>Mucoromycota</taxon>
        <taxon>Glomeromycotina</taxon>
        <taxon>Glomeromycetes</taxon>
        <taxon>Diversisporales</taxon>
        <taxon>Gigasporaceae</taxon>
        <taxon>Racocetra</taxon>
    </lineage>
</organism>
<proteinExistence type="predicted"/>
<sequence>PIDNTAEEPQASIARIISNNQMFLATARAMVDIMNTIMEAKYTLRLANSSDQKLTKDTIQHSIIADCD</sequence>
<evidence type="ECO:0000313" key="1">
    <source>
        <dbReference type="EMBL" id="CAG8491428.1"/>
    </source>
</evidence>
<comment type="caution">
    <text evidence="1">The sequence shown here is derived from an EMBL/GenBank/DDBJ whole genome shotgun (WGS) entry which is preliminary data.</text>
</comment>
<keyword evidence="2" id="KW-1185">Reference proteome</keyword>
<dbReference type="Proteomes" id="UP000789920">
    <property type="component" value="Unassembled WGS sequence"/>
</dbReference>
<reference evidence="1" key="1">
    <citation type="submission" date="2021-06" db="EMBL/GenBank/DDBJ databases">
        <authorList>
            <person name="Kallberg Y."/>
            <person name="Tangrot J."/>
            <person name="Rosling A."/>
        </authorList>
    </citation>
    <scope>NUCLEOTIDE SEQUENCE</scope>
    <source>
        <strain evidence="1">MA461A</strain>
    </source>
</reference>
<dbReference type="EMBL" id="CAJVQC010001286">
    <property type="protein sequence ID" value="CAG8491428.1"/>
    <property type="molecule type" value="Genomic_DNA"/>
</dbReference>
<protein>
    <submittedName>
        <fullName evidence="1">29317_t:CDS:1</fullName>
    </submittedName>
</protein>